<dbReference type="AlphaFoldDB" id="X0Z273"/>
<sequence>SIVIEDESNMINLWDFARNPAAFLTDEKGSVIRGDFIWDTYHIKDLPTCYWRYPNLYITPFGVNANGDILDNWVSLSFRREGGLAIGLEGNYIFRQTDSRSHEQELNYPTLLLVFSKSLDASTSVGVSLSMLRSDFQLSRQDHVYGSEIDRAEETVTDVGGEIGVARELPLGSVLGAVVGYGGVHVIEEQYVYFPYGEQPEYDFFHYPTWPPGYRRFWFSGQMVG</sequence>
<reference evidence="1" key="1">
    <citation type="journal article" date="2014" name="Front. Microbiol.">
        <title>High frequency of phylogenetically diverse reductive dehalogenase-homologous genes in deep subseafloor sedimentary metagenomes.</title>
        <authorList>
            <person name="Kawai M."/>
            <person name="Futagami T."/>
            <person name="Toyoda A."/>
            <person name="Takaki Y."/>
            <person name="Nishi S."/>
            <person name="Hori S."/>
            <person name="Arai W."/>
            <person name="Tsubouchi T."/>
            <person name="Morono Y."/>
            <person name="Uchiyama I."/>
            <person name="Ito T."/>
            <person name="Fujiyama A."/>
            <person name="Inagaki F."/>
            <person name="Takami H."/>
        </authorList>
    </citation>
    <scope>NUCLEOTIDE SEQUENCE</scope>
    <source>
        <strain evidence="1">Expedition CK06-06</strain>
    </source>
</reference>
<proteinExistence type="predicted"/>
<gene>
    <name evidence="1" type="ORF">S01H1_79511</name>
</gene>
<comment type="caution">
    <text evidence="1">The sequence shown here is derived from an EMBL/GenBank/DDBJ whole genome shotgun (WGS) entry which is preliminary data.</text>
</comment>
<protein>
    <recommendedName>
        <fullName evidence="2">TonB-dependent receptor-like beta-barrel domain-containing protein</fullName>
    </recommendedName>
</protein>
<organism evidence="1">
    <name type="scientific">marine sediment metagenome</name>
    <dbReference type="NCBI Taxonomy" id="412755"/>
    <lineage>
        <taxon>unclassified sequences</taxon>
        <taxon>metagenomes</taxon>
        <taxon>ecological metagenomes</taxon>
    </lineage>
</organism>
<dbReference type="EMBL" id="BARS01053609">
    <property type="protein sequence ID" value="GAG52642.1"/>
    <property type="molecule type" value="Genomic_DNA"/>
</dbReference>
<evidence type="ECO:0008006" key="2">
    <source>
        <dbReference type="Google" id="ProtNLM"/>
    </source>
</evidence>
<evidence type="ECO:0000313" key="1">
    <source>
        <dbReference type="EMBL" id="GAG52642.1"/>
    </source>
</evidence>
<accession>X0Z273</accession>
<name>X0Z273_9ZZZZ</name>
<feature type="non-terminal residue" evidence="1">
    <location>
        <position position="1"/>
    </location>
</feature>
<feature type="non-terminal residue" evidence="1">
    <location>
        <position position="225"/>
    </location>
</feature>